<dbReference type="EMBL" id="AUZZ01002078">
    <property type="protein sequence ID" value="EQD61816.1"/>
    <property type="molecule type" value="Genomic_DNA"/>
</dbReference>
<accession>T1AMG9</accession>
<dbReference type="AlphaFoldDB" id="T1AMG9"/>
<name>T1AMG9_9ZZZZ</name>
<reference evidence="2" key="2">
    <citation type="journal article" date="2014" name="ISME J.">
        <title>Microbial stratification in low pH oxic and suboxic macroscopic growths along an acid mine drainage.</title>
        <authorList>
            <person name="Mendez-Garcia C."/>
            <person name="Mesa V."/>
            <person name="Sprenger R.R."/>
            <person name="Richter M."/>
            <person name="Diez M.S."/>
            <person name="Solano J."/>
            <person name="Bargiela R."/>
            <person name="Golyshina O.V."/>
            <person name="Manteca A."/>
            <person name="Ramos J.L."/>
            <person name="Gallego J.R."/>
            <person name="Llorente I."/>
            <person name="Martins Dos Santos V.A."/>
            <person name="Jensen O.N."/>
            <person name="Pelaez A.I."/>
            <person name="Sanchez J."/>
            <person name="Ferrer M."/>
        </authorList>
    </citation>
    <scope>NUCLEOTIDE SEQUENCE</scope>
</reference>
<evidence type="ECO:0000313" key="2">
    <source>
        <dbReference type="EMBL" id="EQD61816.1"/>
    </source>
</evidence>
<protein>
    <submittedName>
        <fullName evidence="2">Uncharacterized protein</fullName>
    </submittedName>
</protein>
<proteinExistence type="predicted"/>
<sequence length="47" mass="5149">HQDQLDADSRRRLQGNPLRVLDSKNPQMRALIDAAPAADRAPRSGVA</sequence>
<organism evidence="2">
    <name type="scientific">mine drainage metagenome</name>
    <dbReference type="NCBI Taxonomy" id="410659"/>
    <lineage>
        <taxon>unclassified sequences</taxon>
        <taxon>metagenomes</taxon>
        <taxon>ecological metagenomes</taxon>
    </lineage>
</organism>
<feature type="compositionally biased region" description="Basic and acidic residues" evidence="1">
    <location>
        <begin position="1"/>
        <end position="11"/>
    </location>
</feature>
<feature type="region of interest" description="Disordered" evidence="1">
    <location>
        <begin position="1"/>
        <end position="24"/>
    </location>
</feature>
<comment type="caution">
    <text evidence="2">The sequence shown here is derived from an EMBL/GenBank/DDBJ whole genome shotgun (WGS) entry which is preliminary data.</text>
</comment>
<feature type="non-terminal residue" evidence="2">
    <location>
        <position position="1"/>
    </location>
</feature>
<evidence type="ECO:0000256" key="1">
    <source>
        <dbReference type="SAM" id="MobiDB-lite"/>
    </source>
</evidence>
<gene>
    <name evidence="2" type="ORF">B2A_03097</name>
</gene>
<reference evidence="2" key="1">
    <citation type="submission" date="2013-08" db="EMBL/GenBank/DDBJ databases">
        <authorList>
            <person name="Mendez C."/>
            <person name="Richter M."/>
            <person name="Ferrer M."/>
            <person name="Sanchez J."/>
        </authorList>
    </citation>
    <scope>NUCLEOTIDE SEQUENCE</scope>
</reference>